<reference evidence="2" key="1">
    <citation type="submission" date="2016-10" db="EMBL/GenBank/DDBJ databases">
        <authorList>
            <person name="de Groot N.N."/>
        </authorList>
    </citation>
    <scope>NUCLEOTIDE SEQUENCE [LARGE SCALE GENOMIC DNA]</scope>
    <source>
        <strain evidence="2">CGMCC 1.10697</strain>
    </source>
</reference>
<gene>
    <name evidence="2" type="ORF">SAMN05192575_101458</name>
</gene>
<name>A0A1I0VUR5_9ACTN</name>
<dbReference type="SUPFAM" id="SSF52402">
    <property type="entry name" value="Adenine nucleotide alpha hydrolases-like"/>
    <property type="match status" value="1"/>
</dbReference>
<feature type="region of interest" description="Disordered" evidence="1">
    <location>
        <begin position="1"/>
        <end position="20"/>
    </location>
</feature>
<dbReference type="STRING" id="748909.SAMN05192575_101458"/>
<proteinExistence type="predicted"/>
<evidence type="ECO:0008006" key="4">
    <source>
        <dbReference type="Google" id="ProtNLM"/>
    </source>
</evidence>
<accession>A0A1I0VUR5</accession>
<dbReference type="InterPro" id="IPR014729">
    <property type="entry name" value="Rossmann-like_a/b/a_fold"/>
</dbReference>
<evidence type="ECO:0000313" key="3">
    <source>
        <dbReference type="Proteomes" id="UP000199113"/>
    </source>
</evidence>
<protein>
    <recommendedName>
        <fullName evidence="4">Indole-3-glycerol phosphate synthase</fullName>
    </recommendedName>
</protein>
<dbReference type="AlphaFoldDB" id="A0A1I0VUR5"/>
<organism evidence="2 3">
    <name type="scientific">Nocardioides alpinus</name>
    <dbReference type="NCBI Taxonomy" id="748909"/>
    <lineage>
        <taxon>Bacteria</taxon>
        <taxon>Bacillati</taxon>
        <taxon>Actinomycetota</taxon>
        <taxon>Actinomycetes</taxon>
        <taxon>Propionibacteriales</taxon>
        <taxon>Nocardioidaceae</taxon>
        <taxon>Nocardioides</taxon>
    </lineage>
</organism>
<dbReference type="EMBL" id="FOKC01000001">
    <property type="protein sequence ID" value="SFA79777.1"/>
    <property type="molecule type" value="Genomic_DNA"/>
</dbReference>
<sequence>MSETPSESTPDESVHDESIHDGHGTYDVVLLVEQALTAVDARQVRSLHAEIEDPVVYHVLIPLEDAAARVEASLGTLGAGDLMAAPALAMTDVDIEALRRECEENSSAELQQTLAALAAAGGKATGKVTSEPPVDALAALVTAVDAREAIILTRSHVVAEFFHVDWTSRARRKLGVPVLHLIEHESFDEQAGAGEGVSGL</sequence>
<dbReference type="RefSeq" id="WP_231263114.1">
    <property type="nucleotide sequence ID" value="NZ_FOKC01000001.1"/>
</dbReference>
<evidence type="ECO:0000256" key="1">
    <source>
        <dbReference type="SAM" id="MobiDB-lite"/>
    </source>
</evidence>
<evidence type="ECO:0000313" key="2">
    <source>
        <dbReference type="EMBL" id="SFA79777.1"/>
    </source>
</evidence>
<dbReference type="Gene3D" id="3.40.50.620">
    <property type="entry name" value="HUPs"/>
    <property type="match status" value="1"/>
</dbReference>
<dbReference type="Proteomes" id="UP000199113">
    <property type="component" value="Unassembled WGS sequence"/>
</dbReference>